<dbReference type="GO" id="GO:0048589">
    <property type="term" value="P:developmental growth"/>
    <property type="evidence" value="ECO:0007669"/>
    <property type="project" value="UniProtKB-ARBA"/>
</dbReference>
<keyword evidence="5 11" id="KW-0106">Calcium</keyword>
<feature type="non-terminal residue" evidence="13">
    <location>
        <position position="475"/>
    </location>
</feature>
<keyword evidence="7" id="KW-1133">Transmembrane helix</keyword>
<dbReference type="PANTHER" id="PTHR24028:SF328">
    <property type="entry name" value="CADHERIN-3"/>
    <property type="match status" value="1"/>
</dbReference>
<evidence type="ECO:0000256" key="11">
    <source>
        <dbReference type="PROSITE-ProRule" id="PRU00043"/>
    </source>
</evidence>
<dbReference type="Proteomes" id="UP000054359">
    <property type="component" value="Unassembled WGS sequence"/>
</dbReference>
<evidence type="ECO:0000259" key="12">
    <source>
        <dbReference type="PROSITE" id="PS50268"/>
    </source>
</evidence>
<keyword evidence="2" id="KW-0245">EGF-like domain</keyword>
<dbReference type="PANTHER" id="PTHR24028">
    <property type="entry name" value="CADHERIN-87A"/>
    <property type="match status" value="1"/>
</dbReference>
<protein>
    <submittedName>
        <fullName evidence="13">Cadherin-related tumor suppressor</fullName>
    </submittedName>
</protein>
<gene>
    <name evidence="13" type="ORF">X975_13160</name>
</gene>
<evidence type="ECO:0000256" key="6">
    <source>
        <dbReference type="ARBA" id="ARBA00022889"/>
    </source>
</evidence>
<dbReference type="FunFam" id="2.60.40.60:FF:000039">
    <property type="entry name" value="FAT atypical cadherin 3"/>
    <property type="match status" value="1"/>
</dbReference>
<dbReference type="Gene3D" id="2.60.40.60">
    <property type="entry name" value="Cadherins"/>
    <property type="match status" value="5"/>
</dbReference>
<feature type="domain" description="Cadherin" evidence="12">
    <location>
        <begin position="2"/>
        <end position="47"/>
    </location>
</feature>
<dbReference type="EMBL" id="KK120609">
    <property type="protein sequence ID" value="KFM78665.1"/>
    <property type="molecule type" value="Genomic_DNA"/>
</dbReference>
<dbReference type="GO" id="GO:0007163">
    <property type="term" value="P:establishment or maintenance of cell polarity"/>
    <property type="evidence" value="ECO:0007669"/>
    <property type="project" value="UniProtKB-ARBA"/>
</dbReference>
<evidence type="ECO:0000256" key="3">
    <source>
        <dbReference type="ARBA" id="ARBA00022692"/>
    </source>
</evidence>
<dbReference type="Pfam" id="PF00028">
    <property type="entry name" value="Cadherin"/>
    <property type="match status" value="4"/>
</dbReference>
<dbReference type="CDD" id="cd11304">
    <property type="entry name" value="Cadherin_repeat"/>
    <property type="match status" value="5"/>
</dbReference>
<dbReference type="OrthoDB" id="6252479at2759"/>
<dbReference type="SUPFAM" id="SSF49313">
    <property type="entry name" value="Cadherin-like"/>
    <property type="match status" value="5"/>
</dbReference>
<keyword evidence="3" id="KW-0812">Transmembrane</keyword>
<dbReference type="OMA" id="EITIHIM"/>
<dbReference type="FunFam" id="2.60.40.60:FF:000101">
    <property type="entry name" value="FAT atypical cadherin 4"/>
    <property type="match status" value="1"/>
</dbReference>
<dbReference type="SMART" id="SM00112">
    <property type="entry name" value="CA"/>
    <property type="match status" value="4"/>
</dbReference>
<dbReference type="FunFam" id="2.60.40.60:FF:000020">
    <property type="entry name" value="Dachsous cadherin-related 1b"/>
    <property type="match status" value="2"/>
</dbReference>
<accession>A0A087UMS6</accession>
<keyword evidence="10" id="KW-0325">Glycoprotein</keyword>
<evidence type="ECO:0000256" key="10">
    <source>
        <dbReference type="ARBA" id="ARBA00023180"/>
    </source>
</evidence>
<keyword evidence="14" id="KW-1185">Reference proteome</keyword>
<proteinExistence type="predicted"/>
<evidence type="ECO:0000256" key="9">
    <source>
        <dbReference type="ARBA" id="ARBA00023157"/>
    </source>
</evidence>
<dbReference type="GO" id="GO:0048513">
    <property type="term" value="P:animal organ development"/>
    <property type="evidence" value="ECO:0007669"/>
    <property type="project" value="UniProtKB-ARBA"/>
</dbReference>
<keyword evidence="6" id="KW-0130">Cell adhesion</keyword>
<keyword evidence="9" id="KW-1015">Disulfide bond</keyword>
<name>A0A087UMS6_STEMI</name>
<dbReference type="PROSITE" id="PS00232">
    <property type="entry name" value="CADHERIN_1"/>
    <property type="match status" value="3"/>
</dbReference>
<reference evidence="13 14" key="1">
    <citation type="submission" date="2013-11" db="EMBL/GenBank/DDBJ databases">
        <title>Genome sequencing of Stegodyphus mimosarum.</title>
        <authorList>
            <person name="Bechsgaard J."/>
        </authorList>
    </citation>
    <scope>NUCLEOTIDE SEQUENCE [LARGE SCALE GENOMIC DNA]</scope>
</reference>
<evidence type="ECO:0000256" key="7">
    <source>
        <dbReference type="ARBA" id="ARBA00022989"/>
    </source>
</evidence>
<evidence type="ECO:0000256" key="5">
    <source>
        <dbReference type="ARBA" id="ARBA00022837"/>
    </source>
</evidence>
<dbReference type="STRING" id="407821.A0A087UMS6"/>
<dbReference type="AlphaFoldDB" id="A0A087UMS6"/>
<evidence type="ECO:0000256" key="1">
    <source>
        <dbReference type="ARBA" id="ARBA00004167"/>
    </source>
</evidence>
<keyword evidence="8" id="KW-0472">Membrane</keyword>
<evidence type="ECO:0000256" key="2">
    <source>
        <dbReference type="ARBA" id="ARBA00022536"/>
    </source>
</evidence>
<dbReference type="GO" id="GO:0030154">
    <property type="term" value="P:cell differentiation"/>
    <property type="evidence" value="ECO:0007669"/>
    <property type="project" value="UniProtKB-ARBA"/>
</dbReference>
<dbReference type="GO" id="GO:0005886">
    <property type="term" value="C:plasma membrane"/>
    <property type="evidence" value="ECO:0007669"/>
    <property type="project" value="InterPro"/>
</dbReference>
<evidence type="ECO:0000313" key="14">
    <source>
        <dbReference type="Proteomes" id="UP000054359"/>
    </source>
</evidence>
<dbReference type="InterPro" id="IPR050174">
    <property type="entry name" value="Protocadherin/Cadherin-CA"/>
</dbReference>
<comment type="subcellular location">
    <subcellularLocation>
        <location evidence="1">Membrane</location>
        <topology evidence="1">Single-pass membrane protein</topology>
    </subcellularLocation>
</comment>
<dbReference type="GO" id="GO:0007156">
    <property type="term" value="P:homophilic cell adhesion via plasma membrane adhesion molecules"/>
    <property type="evidence" value="ECO:0007669"/>
    <property type="project" value="InterPro"/>
</dbReference>
<feature type="domain" description="Cadherin" evidence="12">
    <location>
        <begin position="151"/>
        <end position="255"/>
    </location>
</feature>
<dbReference type="InterPro" id="IPR020894">
    <property type="entry name" value="Cadherin_CS"/>
</dbReference>
<sequence length="475" mass="52632">MLDRETQSFYSLTVSATDRAISPEKRLSSTVQVSVILKDVNDMAPEFVTPNETSVTENFPSNTVIMAIKAIDKDEGRNSYIEYNLSSDSNSKFSLGPIDGLLRATGPLDREQKSEYKVTVVAKDRGHPPQSTAQEITIHIMDENDNTPAFLHRQYSASVSENTSVGLSVLQVFASDVDEGLNGQLRYSIIAGDLNHDFVMDQDTGIIRVSKNLDYERKSHYSLTIQAEDSGMDIRHDTASVTIAVTDVNDNPPTFHDSPYFVHVMENAQSLPVSLMLVMAYDSDQIPNNQLQYLIKDGNRSVFSINGNTGELSVQKTLDREQQSEYILTVICIDSGSPRQTGTGTIKIVVDDINDNQPQFAFEEYSTSIMENLPPLSPVITITASDKDTGRNAQIRYSLLGDYGGKFEVDIDTGTISTSAILDREEREVYNVLLVAEDSGLITQHRAVTNVTITVEDENDNKPEFAESSYTVYTP</sequence>
<evidence type="ECO:0000313" key="13">
    <source>
        <dbReference type="EMBL" id="KFM78665.1"/>
    </source>
</evidence>
<feature type="domain" description="Cadherin" evidence="12">
    <location>
        <begin position="47"/>
        <end position="150"/>
    </location>
</feature>
<dbReference type="InterPro" id="IPR002126">
    <property type="entry name" value="Cadherin-like_dom"/>
</dbReference>
<keyword evidence="4" id="KW-0677">Repeat</keyword>
<dbReference type="PROSITE" id="PS50268">
    <property type="entry name" value="CADHERIN_2"/>
    <property type="match status" value="5"/>
</dbReference>
<dbReference type="GO" id="GO:0005509">
    <property type="term" value="F:calcium ion binding"/>
    <property type="evidence" value="ECO:0007669"/>
    <property type="project" value="UniProtKB-UniRule"/>
</dbReference>
<feature type="domain" description="Cadherin" evidence="12">
    <location>
        <begin position="256"/>
        <end position="360"/>
    </location>
</feature>
<organism evidence="13 14">
    <name type="scientific">Stegodyphus mimosarum</name>
    <name type="common">African social velvet spider</name>
    <dbReference type="NCBI Taxonomy" id="407821"/>
    <lineage>
        <taxon>Eukaryota</taxon>
        <taxon>Metazoa</taxon>
        <taxon>Ecdysozoa</taxon>
        <taxon>Arthropoda</taxon>
        <taxon>Chelicerata</taxon>
        <taxon>Arachnida</taxon>
        <taxon>Araneae</taxon>
        <taxon>Araneomorphae</taxon>
        <taxon>Entelegynae</taxon>
        <taxon>Eresoidea</taxon>
        <taxon>Eresidae</taxon>
        <taxon>Stegodyphus</taxon>
    </lineage>
</organism>
<evidence type="ECO:0000256" key="8">
    <source>
        <dbReference type="ARBA" id="ARBA00023136"/>
    </source>
</evidence>
<feature type="domain" description="Cadherin" evidence="12">
    <location>
        <begin position="361"/>
        <end position="465"/>
    </location>
</feature>
<dbReference type="InterPro" id="IPR015919">
    <property type="entry name" value="Cadherin-like_sf"/>
</dbReference>
<dbReference type="GO" id="GO:0001736">
    <property type="term" value="P:establishment of planar polarity"/>
    <property type="evidence" value="ECO:0007669"/>
    <property type="project" value="UniProtKB-ARBA"/>
</dbReference>
<evidence type="ECO:0000256" key="4">
    <source>
        <dbReference type="ARBA" id="ARBA00022737"/>
    </source>
</evidence>
<dbReference type="PRINTS" id="PR00205">
    <property type="entry name" value="CADHERIN"/>
</dbReference>